<dbReference type="InterPro" id="IPR009056">
    <property type="entry name" value="Cyt_c-like_dom"/>
</dbReference>
<dbReference type="PROSITE" id="PS51007">
    <property type="entry name" value="CYTC"/>
    <property type="match status" value="1"/>
</dbReference>
<dbReference type="AlphaFoldDB" id="A0A7C5Q8J4"/>
<keyword evidence="2 6" id="KW-0349">Heme</keyword>
<keyword evidence="7" id="KW-0472">Membrane</keyword>
<evidence type="ECO:0000256" key="6">
    <source>
        <dbReference type="PROSITE-ProRule" id="PRU00433"/>
    </source>
</evidence>
<dbReference type="InterPro" id="IPR051811">
    <property type="entry name" value="Cytochrome_c550/c551-like"/>
</dbReference>
<evidence type="ECO:0000256" key="7">
    <source>
        <dbReference type="SAM" id="Phobius"/>
    </source>
</evidence>
<keyword evidence="4" id="KW-0249">Electron transport</keyword>
<evidence type="ECO:0000256" key="2">
    <source>
        <dbReference type="ARBA" id="ARBA00022617"/>
    </source>
</evidence>
<feature type="domain" description="Cytochrome c" evidence="9">
    <location>
        <begin position="19"/>
        <end position="110"/>
    </location>
</feature>
<name>A0A7C5Q8J4_AQUAO</name>
<feature type="signal peptide" evidence="8">
    <location>
        <begin position="1"/>
        <end position="19"/>
    </location>
</feature>
<evidence type="ECO:0000256" key="3">
    <source>
        <dbReference type="ARBA" id="ARBA00022723"/>
    </source>
</evidence>
<evidence type="ECO:0000259" key="9">
    <source>
        <dbReference type="PROSITE" id="PS51007"/>
    </source>
</evidence>
<evidence type="ECO:0000313" key="10">
    <source>
        <dbReference type="EMBL" id="HHJ64358.1"/>
    </source>
</evidence>
<accession>A0A7C5Q8J4</accession>
<keyword evidence="8" id="KW-0732">Signal</keyword>
<dbReference type="PANTHER" id="PTHR37823:SF1">
    <property type="entry name" value="CYTOCHROME C-553-LIKE"/>
    <property type="match status" value="1"/>
</dbReference>
<dbReference type="GO" id="GO:0020037">
    <property type="term" value="F:heme binding"/>
    <property type="evidence" value="ECO:0007669"/>
    <property type="project" value="InterPro"/>
</dbReference>
<organism evidence="10">
    <name type="scientific">Aquifex aeolicus</name>
    <dbReference type="NCBI Taxonomy" id="63363"/>
    <lineage>
        <taxon>Bacteria</taxon>
        <taxon>Pseudomonadati</taxon>
        <taxon>Aquificota</taxon>
        <taxon>Aquificia</taxon>
        <taxon>Aquificales</taxon>
        <taxon>Aquificaceae</taxon>
        <taxon>Aquifex</taxon>
    </lineage>
</organism>
<dbReference type="Gene3D" id="1.10.760.10">
    <property type="entry name" value="Cytochrome c-like domain"/>
    <property type="match status" value="1"/>
</dbReference>
<reference evidence="10" key="1">
    <citation type="journal article" date="2020" name="mSystems">
        <title>Genome- and Community-Level Interaction Insights into Carbon Utilization and Element Cycling Functions of Hydrothermarchaeota in Hydrothermal Sediment.</title>
        <authorList>
            <person name="Zhou Z."/>
            <person name="Liu Y."/>
            <person name="Xu W."/>
            <person name="Pan J."/>
            <person name="Luo Z.H."/>
            <person name="Li M."/>
        </authorList>
    </citation>
    <scope>NUCLEOTIDE SEQUENCE [LARGE SCALE GENOMIC DNA]</scope>
    <source>
        <strain evidence="10">HyVt-501</strain>
    </source>
</reference>
<gene>
    <name evidence="10" type="ORF">ENJ61_05560</name>
</gene>
<evidence type="ECO:0000256" key="4">
    <source>
        <dbReference type="ARBA" id="ARBA00022982"/>
    </source>
</evidence>
<dbReference type="SUPFAM" id="SSF46626">
    <property type="entry name" value="Cytochrome c"/>
    <property type="match status" value="1"/>
</dbReference>
<keyword evidence="5 6" id="KW-0408">Iron</keyword>
<evidence type="ECO:0000256" key="5">
    <source>
        <dbReference type="ARBA" id="ARBA00023004"/>
    </source>
</evidence>
<evidence type="ECO:0000256" key="8">
    <source>
        <dbReference type="SAM" id="SignalP"/>
    </source>
</evidence>
<feature type="chain" id="PRO_5028005297" evidence="8">
    <location>
        <begin position="20"/>
        <end position="153"/>
    </location>
</feature>
<protein>
    <submittedName>
        <fullName evidence="10">Cytochrome c</fullName>
    </submittedName>
</protein>
<keyword evidence="1" id="KW-0813">Transport</keyword>
<dbReference type="PANTHER" id="PTHR37823">
    <property type="entry name" value="CYTOCHROME C-553-LIKE"/>
    <property type="match status" value="1"/>
</dbReference>
<keyword evidence="7" id="KW-1133">Transmembrane helix</keyword>
<feature type="transmembrane region" description="Helical" evidence="7">
    <location>
        <begin position="122"/>
        <end position="142"/>
    </location>
</feature>
<sequence length="153" mass="16459">MKYTFLVLLLSFLISYAQGDPEKGKEIFAKKCASCHTVGGGKLMGPDLQGVIAKRDIEWLKRFIQRPSALIEEKDPTALALLEEYGAPMPDLDISDEEVEHLIAFLRAAEAGGTGKGGLPSLYIPTLIAALIVAGVLTFLAVSSGKKEVEVKV</sequence>
<proteinExistence type="predicted"/>
<dbReference type="Proteomes" id="UP000885792">
    <property type="component" value="Unassembled WGS sequence"/>
</dbReference>
<dbReference type="Pfam" id="PF00034">
    <property type="entry name" value="Cytochrom_C"/>
    <property type="match status" value="1"/>
</dbReference>
<evidence type="ECO:0000256" key="1">
    <source>
        <dbReference type="ARBA" id="ARBA00022448"/>
    </source>
</evidence>
<dbReference type="GO" id="GO:0009055">
    <property type="term" value="F:electron transfer activity"/>
    <property type="evidence" value="ECO:0007669"/>
    <property type="project" value="InterPro"/>
</dbReference>
<dbReference type="GO" id="GO:0046872">
    <property type="term" value="F:metal ion binding"/>
    <property type="evidence" value="ECO:0007669"/>
    <property type="project" value="UniProtKB-KW"/>
</dbReference>
<dbReference type="EMBL" id="DRNB01000199">
    <property type="protein sequence ID" value="HHJ64358.1"/>
    <property type="molecule type" value="Genomic_DNA"/>
</dbReference>
<keyword evidence="7" id="KW-0812">Transmembrane</keyword>
<dbReference type="InterPro" id="IPR036909">
    <property type="entry name" value="Cyt_c-like_dom_sf"/>
</dbReference>
<comment type="caution">
    <text evidence="10">The sequence shown here is derived from an EMBL/GenBank/DDBJ whole genome shotgun (WGS) entry which is preliminary data.</text>
</comment>
<keyword evidence="3 6" id="KW-0479">Metal-binding</keyword>